<comment type="caution">
    <text evidence="2">The sequence shown here is derived from an EMBL/GenBank/DDBJ whole genome shotgun (WGS) entry which is preliminary data.</text>
</comment>
<keyword evidence="2" id="KW-0238">DNA-binding</keyword>
<organism evidence="2 3">
    <name type="scientific">Jiangella anatolica</name>
    <dbReference type="NCBI Taxonomy" id="2670374"/>
    <lineage>
        <taxon>Bacteria</taxon>
        <taxon>Bacillati</taxon>
        <taxon>Actinomycetota</taxon>
        <taxon>Actinomycetes</taxon>
        <taxon>Jiangellales</taxon>
        <taxon>Jiangellaceae</taxon>
        <taxon>Jiangella</taxon>
    </lineage>
</organism>
<protein>
    <submittedName>
        <fullName evidence="2">Winged helix DNA-binding domain-containing protein</fullName>
    </submittedName>
</protein>
<dbReference type="EMBL" id="POTW01000160">
    <property type="protein sequence ID" value="PZF79222.1"/>
    <property type="molecule type" value="Genomic_DNA"/>
</dbReference>
<dbReference type="Pfam" id="PF06224">
    <property type="entry name" value="AlkZ-like"/>
    <property type="match status" value="1"/>
</dbReference>
<name>A0A2W2AZP7_9ACTN</name>
<evidence type="ECO:0000256" key="1">
    <source>
        <dbReference type="SAM" id="MobiDB-lite"/>
    </source>
</evidence>
<dbReference type="Proteomes" id="UP000248764">
    <property type="component" value="Unassembled WGS sequence"/>
</dbReference>
<feature type="compositionally biased region" description="Basic residues" evidence="1">
    <location>
        <begin position="34"/>
        <end position="50"/>
    </location>
</feature>
<keyword evidence="3" id="KW-1185">Reference proteome</keyword>
<accession>A0A2W2AZP7</accession>
<reference evidence="2 3" key="1">
    <citation type="submission" date="2018-01" db="EMBL/GenBank/DDBJ databases">
        <title>Draft genome sequence of Jiangella sp. GTF31.</title>
        <authorList>
            <person name="Sahin N."/>
            <person name="Ay H."/>
            <person name="Saygin H."/>
        </authorList>
    </citation>
    <scope>NUCLEOTIDE SEQUENCE [LARGE SCALE GENOMIC DNA]</scope>
    <source>
        <strain evidence="2 3">GTF31</strain>
    </source>
</reference>
<dbReference type="PANTHER" id="PTHR38479">
    <property type="entry name" value="LMO0824 PROTEIN"/>
    <property type="match status" value="1"/>
</dbReference>
<feature type="region of interest" description="Disordered" evidence="1">
    <location>
        <begin position="25"/>
        <end position="53"/>
    </location>
</feature>
<dbReference type="InterPro" id="IPR009351">
    <property type="entry name" value="AlkZ-like"/>
</dbReference>
<gene>
    <name evidence="2" type="ORF">C1I92_32245</name>
</gene>
<dbReference type="GO" id="GO:0003677">
    <property type="term" value="F:DNA binding"/>
    <property type="evidence" value="ECO:0007669"/>
    <property type="project" value="UniProtKB-KW"/>
</dbReference>
<evidence type="ECO:0000313" key="3">
    <source>
        <dbReference type="Proteomes" id="UP000248764"/>
    </source>
</evidence>
<sequence>MAARRRGWACWSRATVHGPRTVRCSRTPAPPLRPCRRRGGRTGGRRRRRPSCSTYTHHPRSCVSCHEQVRPSRPRDLVGAGWFDGPVEKVTWNQVLARRLRRLHVTDPSPDLVGTAGRLVGLHAQVASSAELIAGVRTPSYRLGDTATALWTDRTLVKTWGMRGTLHLFPSRELPLLVAAWAQRQWPNVNAAWERYHGVNLAVLRQVTEIIGEVLPGKVLTREELLTEIAREVRAPGIVDAVRSGWGQMFKPAAAGGLLCSGPERDRNVTFTSPRTWLPDVSWDDRPDEHTALSMLIERFLDIYGPATHIDFSRWWGIDAAKARRVFKEHAEVMVEAEVDGVACWSTPAVLAELTDGGNGDDVTGVHLLPGFDPYVIAPIGHRVHTVPDGFIDRVSRAAGWISPVLLVDGVIRGVWSHELKNGALTLTVEPFAKVGAATKKAAAAAARRYGELFDAEPRLTWG</sequence>
<dbReference type="PANTHER" id="PTHR38479:SF2">
    <property type="entry name" value="WINGED HELIX DNA-BINDING DOMAIN-CONTAINING PROTEIN"/>
    <property type="match status" value="1"/>
</dbReference>
<proteinExistence type="predicted"/>
<evidence type="ECO:0000313" key="2">
    <source>
        <dbReference type="EMBL" id="PZF79222.1"/>
    </source>
</evidence>
<dbReference type="AlphaFoldDB" id="A0A2W2AZP7"/>